<keyword evidence="2" id="KW-1185">Reference proteome</keyword>
<dbReference type="EMBL" id="CP001812">
    <property type="protein sequence ID" value="ADL36026.1"/>
    <property type="molecule type" value="Genomic_DNA"/>
</dbReference>
<protein>
    <recommendedName>
        <fullName evidence="3">PD-(D/E)XK nuclease superfamily protein</fullName>
    </recommendedName>
</protein>
<evidence type="ECO:0008006" key="3">
    <source>
        <dbReference type="Google" id="ProtNLM"/>
    </source>
</evidence>
<geneLocation type="plasmid" evidence="1 2">
    <name>pCY360</name>
</geneLocation>
<gene>
    <name evidence="1" type="ordered locus">bpr_II087</name>
</gene>
<dbReference type="RefSeq" id="WP_013282676.1">
    <property type="nucleotide sequence ID" value="NC_014389.1"/>
</dbReference>
<dbReference type="InterPro" id="IPR027417">
    <property type="entry name" value="P-loop_NTPase"/>
</dbReference>
<organism evidence="1 2">
    <name type="scientific">Butyrivibrio proteoclasticus (strain ATCC 51982 / DSM 14932 / B316)</name>
    <name type="common">Clostridium proteoclasticum</name>
    <dbReference type="NCBI Taxonomy" id="515622"/>
    <lineage>
        <taxon>Bacteria</taxon>
        <taxon>Bacillati</taxon>
        <taxon>Bacillota</taxon>
        <taxon>Clostridia</taxon>
        <taxon>Lachnospirales</taxon>
        <taxon>Lachnospiraceae</taxon>
        <taxon>Butyrivibrio</taxon>
    </lineage>
</organism>
<reference evidence="1 2" key="1">
    <citation type="journal article" date="2010" name="PLoS ONE">
        <title>The glycobiome of the rumen bacterium Butyrivibrio proteoclasticus B316(T) highlights adaptation to a polysaccharide-rich environment.</title>
        <authorList>
            <person name="Kelly W.J."/>
            <person name="Leahy S.C."/>
            <person name="Altermann E."/>
            <person name="Yeoman C.J."/>
            <person name="Dunne J.C."/>
            <person name="Kong Z."/>
            <person name="Pacheco D.M."/>
            <person name="Li D."/>
            <person name="Noel S.J."/>
            <person name="Moon C.D."/>
            <person name="Cookson A.L."/>
            <person name="Attwood G.T."/>
        </authorList>
    </citation>
    <scope>NUCLEOTIDE SEQUENCE [LARGE SCALE GENOMIC DNA]</scope>
    <source>
        <strain evidence="2">ATCC 51982 / DSM 14932 / B316</strain>
        <plasmid evidence="2">Plasmid pCY360</plasmid>
    </source>
</reference>
<dbReference type="SUPFAM" id="SSF52540">
    <property type="entry name" value="P-loop containing nucleoside triphosphate hydrolases"/>
    <property type="match status" value="1"/>
</dbReference>
<sequence>MKTFNTTAVCIPTKHYMVDLTERVKEIKELVDQGKYFTINRARQYGKTTTLTALRKNLSEEYDVLFLDFQSIGESGFSTEEKFVQEFCRLLCNRRKLDNVDMSCIIGTIEKWKDSEEPKARLGELFDELMKWCEASERDIVLIIDEVDTATNNQVFLDFLAQLRDKYISRDRDGIRTFQSVILAGVTDVKHLKNKIRPEDESKENSPWNIAADFNVDMSLSEDGIRNMLQEYEADHGTGMDCAAMAKMIRDYTNGYPFLVSRICELLDTSVKDKISADKIWTQWGLDEAVKLILSENNTLFQSLTKNLNNLPELKQTIRSILMEGTRLTWNGQQDAIVQMEMYGLIRNDHNTVKVSNRIFETMLYNYFLSEEEMKSNVFFREGDLNRNIFVENGKLNVRLILEHFVETYHQIYGELEEKFKEKDGREFFLLYVKPVINGTGNYYIEAQTRDQKRTDVIIDYLGQQYIIELKIWHGERYNESGEEQISDYLDYFGLDTGYMLSFNFNKNKEIGVKQVHVGDKLLYEATV</sequence>
<dbReference type="Proteomes" id="UP000001299">
    <property type="component" value="Plasmid pCY360"/>
</dbReference>
<evidence type="ECO:0000313" key="1">
    <source>
        <dbReference type="EMBL" id="ADL36026.1"/>
    </source>
</evidence>
<keyword evidence="1" id="KW-0614">Plasmid</keyword>
<dbReference type="PANTHER" id="PTHR34825">
    <property type="entry name" value="CONSERVED PROTEIN, WITH A WEAK D-GALACTARATE DEHYDRATASE/ALTRONATE HYDROLASE DOMAIN"/>
    <property type="match status" value="1"/>
</dbReference>
<dbReference type="KEGG" id="bpb:bpr_II087"/>
<accession>E0S3P4</accession>
<dbReference type="HOGENOM" id="CLU_040147_1_0_9"/>
<evidence type="ECO:0000313" key="2">
    <source>
        <dbReference type="Proteomes" id="UP000001299"/>
    </source>
</evidence>
<proteinExistence type="predicted"/>
<dbReference type="Gene3D" id="3.40.50.300">
    <property type="entry name" value="P-loop containing nucleotide triphosphate hydrolases"/>
    <property type="match status" value="1"/>
</dbReference>
<dbReference type="PANTHER" id="PTHR34825:SF1">
    <property type="entry name" value="AAA-ATPASE-LIKE DOMAIN-CONTAINING PROTEIN"/>
    <property type="match status" value="1"/>
</dbReference>
<name>E0S3P4_BUTPB</name>
<dbReference type="AlphaFoldDB" id="E0S3P4"/>
<dbReference type="Pfam" id="PF14516">
    <property type="entry name" value="AAA_35"/>
    <property type="match status" value="1"/>
</dbReference>